<dbReference type="GO" id="GO:0000150">
    <property type="term" value="F:DNA strand exchange activity"/>
    <property type="evidence" value="ECO:0007669"/>
    <property type="project" value="InterPro"/>
</dbReference>
<evidence type="ECO:0000313" key="5">
    <source>
        <dbReference type="Proteomes" id="UP000187404"/>
    </source>
</evidence>
<dbReference type="SUPFAM" id="SSF53041">
    <property type="entry name" value="Resolvase-like"/>
    <property type="match status" value="1"/>
</dbReference>
<dbReference type="Pfam" id="PF00239">
    <property type="entry name" value="Resolvase"/>
    <property type="match status" value="1"/>
</dbReference>
<dbReference type="Gene3D" id="3.40.50.1390">
    <property type="entry name" value="Resolvase, N-terminal catalytic domain"/>
    <property type="match status" value="1"/>
</dbReference>
<dbReference type="OrthoDB" id="9781670at2"/>
<comment type="caution">
    <text evidence="4">The sequence shown here is derived from an EMBL/GenBank/DDBJ whole genome shotgun (WGS) entry which is preliminary data.</text>
</comment>
<evidence type="ECO:0000259" key="3">
    <source>
        <dbReference type="PROSITE" id="PS51737"/>
    </source>
</evidence>
<dbReference type="STRING" id="1261640.BHK98_02465"/>
<gene>
    <name evidence="4" type="ORF">BHK98_02465</name>
</gene>
<sequence>MKVQKIETRKRELQKKRVCAYVRVSTDSNEQEDSFVNQTVYFRRFITANPAWEFAGIYADQGITGYSENRPQFQKMLQDARKGRIDMIVVKSVSRFARNTETVLKASREMRELGVAIFFQLQNIDTMTQEGELMLTILAAFAQAESESNSSNVRMTIRNKFKRGEPYFNLSRLYGYTEDENGEIIIDEEQAKTVRLAFELSEKGIWASKIAGYLNEQGIPSPKGCKWGGGQIRKMLRHEAYKGDRILQKTYNDGHRKTCKNTGELDQWHLTDVHPAIVNRKQWDAVQKVLDDRSQAYAHKIPVKSIRHSNQSTYPLSGKLFCPYCGCKLYHKWNQDQSFEYWMCSTRLKWSPESCPGVYVPAKFLKGWEGIDEELVVVQYKDEYGMDRVEAYPKIEWEQDHTYPNEFHRPEKSKKKKTQKRNVVRRKHPEKPESGKNRYTRNTYLHSGKLFCPYCGEVMVHGFTGGVPYWKCKTAKNWYKSQGKRCQMRSLPAEISDTWGELKKPVTVIPFTDDIGNSFFTYMDKEEYEASDECPYGKD</sequence>
<reference evidence="4 5" key="1">
    <citation type="journal article" date="2016" name="Appl. Environ. Microbiol.">
        <title>Function and Phylogeny of Bacterial Butyryl Coenzyme A:Acetate Transferases and Their Diversity in the Proximal Colon of Swine.</title>
        <authorList>
            <person name="Trachsel J."/>
            <person name="Bayles D.O."/>
            <person name="Looft T."/>
            <person name="Levine U.Y."/>
            <person name="Allen H.K."/>
        </authorList>
    </citation>
    <scope>NUCLEOTIDE SEQUENCE [LARGE SCALE GENOMIC DNA]</scope>
    <source>
        <strain evidence="4 5">68-3-10</strain>
    </source>
</reference>
<organism evidence="4 5">
    <name type="scientific">Hornefia porci</name>
    <dbReference type="NCBI Taxonomy" id="2652292"/>
    <lineage>
        <taxon>Bacteria</taxon>
        <taxon>Bacillati</taxon>
        <taxon>Bacillota</taxon>
        <taxon>Clostridia</taxon>
        <taxon>Peptostreptococcales</taxon>
        <taxon>Anaerovoracaceae</taxon>
        <taxon>Hornefia</taxon>
    </lineage>
</organism>
<evidence type="ECO:0000256" key="1">
    <source>
        <dbReference type="SAM" id="MobiDB-lite"/>
    </source>
</evidence>
<evidence type="ECO:0008006" key="6">
    <source>
        <dbReference type="Google" id="ProtNLM"/>
    </source>
</evidence>
<feature type="compositionally biased region" description="Basic residues" evidence="1">
    <location>
        <begin position="411"/>
        <end position="429"/>
    </location>
</feature>
<evidence type="ECO:0000259" key="2">
    <source>
        <dbReference type="PROSITE" id="PS51736"/>
    </source>
</evidence>
<dbReference type="CDD" id="cd00338">
    <property type="entry name" value="Ser_Recombinase"/>
    <property type="match status" value="1"/>
</dbReference>
<dbReference type="PANTHER" id="PTHR30461:SF23">
    <property type="entry name" value="DNA RECOMBINASE-RELATED"/>
    <property type="match status" value="1"/>
</dbReference>
<dbReference type="Pfam" id="PF07508">
    <property type="entry name" value="Recombinase"/>
    <property type="match status" value="1"/>
</dbReference>
<dbReference type="PANTHER" id="PTHR30461">
    <property type="entry name" value="DNA-INVERTASE FROM LAMBDOID PROPHAGE"/>
    <property type="match status" value="1"/>
</dbReference>
<dbReference type="Gene3D" id="3.90.1750.20">
    <property type="entry name" value="Putative Large Serine Recombinase, Chain B, Domain 2"/>
    <property type="match status" value="1"/>
</dbReference>
<feature type="region of interest" description="Disordered" evidence="1">
    <location>
        <begin position="405"/>
        <end position="440"/>
    </location>
</feature>
<dbReference type="Pfam" id="PF13408">
    <property type="entry name" value="Zn_ribbon_recom"/>
    <property type="match status" value="2"/>
</dbReference>
<dbReference type="InterPro" id="IPR006119">
    <property type="entry name" value="Resolv_N"/>
</dbReference>
<keyword evidence="5" id="KW-1185">Reference proteome</keyword>
<dbReference type="InterPro" id="IPR050639">
    <property type="entry name" value="SSR_resolvase"/>
</dbReference>
<evidence type="ECO:0000313" key="4">
    <source>
        <dbReference type="EMBL" id="OLR55026.1"/>
    </source>
</evidence>
<dbReference type="SMART" id="SM00857">
    <property type="entry name" value="Resolvase"/>
    <property type="match status" value="1"/>
</dbReference>
<dbReference type="InterPro" id="IPR038109">
    <property type="entry name" value="DNA_bind_recomb_sf"/>
</dbReference>
<name>A0A1Q9JFL7_9FIRM</name>
<dbReference type="InterPro" id="IPR011109">
    <property type="entry name" value="DNA_bind_recombinase_dom"/>
</dbReference>
<dbReference type="EMBL" id="MJIE01000001">
    <property type="protein sequence ID" value="OLR55026.1"/>
    <property type="molecule type" value="Genomic_DNA"/>
</dbReference>
<protein>
    <recommendedName>
        <fullName evidence="6">Recombinase family protein</fullName>
    </recommendedName>
</protein>
<dbReference type="GO" id="GO:0003677">
    <property type="term" value="F:DNA binding"/>
    <property type="evidence" value="ECO:0007669"/>
    <property type="project" value="InterPro"/>
</dbReference>
<feature type="domain" description="Recombinase" evidence="3">
    <location>
        <begin position="173"/>
        <end position="296"/>
    </location>
</feature>
<dbReference type="PROSITE" id="PS51737">
    <property type="entry name" value="RECOMBINASE_DNA_BIND"/>
    <property type="match status" value="1"/>
</dbReference>
<dbReference type="InterPro" id="IPR036162">
    <property type="entry name" value="Resolvase-like_N_sf"/>
</dbReference>
<proteinExistence type="predicted"/>
<dbReference type="InterPro" id="IPR025827">
    <property type="entry name" value="Zn_ribbon_recom_dom"/>
</dbReference>
<dbReference type="PROSITE" id="PS51736">
    <property type="entry name" value="RECOMBINASES_3"/>
    <property type="match status" value="1"/>
</dbReference>
<dbReference type="Proteomes" id="UP000187404">
    <property type="component" value="Unassembled WGS sequence"/>
</dbReference>
<feature type="domain" description="Resolvase/invertase-type recombinase catalytic" evidence="2">
    <location>
        <begin position="17"/>
        <end position="164"/>
    </location>
</feature>
<accession>A0A1Q9JFL7</accession>
<dbReference type="AlphaFoldDB" id="A0A1Q9JFL7"/>
<dbReference type="RefSeq" id="WP_075712034.1">
    <property type="nucleotide sequence ID" value="NZ_MJIE01000001.1"/>
</dbReference>